<evidence type="ECO:0000256" key="1">
    <source>
        <dbReference type="SAM" id="MobiDB-lite"/>
    </source>
</evidence>
<name>A0A8T0IXG5_CERPU</name>
<feature type="region of interest" description="Disordered" evidence="1">
    <location>
        <begin position="1"/>
        <end position="31"/>
    </location>
</feature>
<keyword evidence="3" id="KW-1185">Reference proteome</keyword>
<dbReference type="AlphaFoldDB" id="A0A8T0IXG5"/>
<gene>
    <name evidence="2" type="ORF">KC19_2G161300</name>
</gene>
<evidence type="ECO:0000313" key="3">
    <source>
        <dbReference type="Proteomes" id="UP000822688"/>
    </source>
</evidence>
<comment type="caution">
    <text evidence="2">The sequence shown here is derived from an EMBL/GenBank/DDBJ whole genome shotgun (WGS) entry which is preliminary data.</text>
</comment>
<organism evidence="2 3">
    <name type="scientific">Ceratodon purpureus</name>
    <name type="common">Fire moss</name>
    <name type="synonym">Dicranum purpureum</name>
    <dbReference type="NCBI Taxonomy" id="3225"/>
    <lineage>
        <taxon>Eukaryota</taxon>
        <taxon>Viridiplantae</taxon>
        <taxon>Streptophyta</taxon>
        <taxon>Embryophyta</taxon>
        <taxon>Bryophyta</taxon>
        <taxon>Bryophytina</taxon>
        <taxon>Bryopsida</taxon>
        <taxon>Dicranidae</taxon>
        <taxon>Pseudoditrichales</taxon>
        <taxon>Ditrichaceae</taxon>
        <taxon>Ceratodon</taxon>
    </lineage>
</organism>
<accession>A0A8T0IXG5</accession>
<protein>
    <submittedName>
        <fullName evidence="2">Uncharacterized protein</fullName>
    </submittedName>
</protein>
<sequence length="150" mass="16042">MATHDSAASAAFPPPVGTLTPANPLPQTASTPLIGNVPPQAVEGLKAAAHQAASILPLEPTQVHTLFHLISPQPTHTWVHHFQLILKWNVYLVTGAPGTAGLDSNDTSDSPRRPSCRIHGGLSWESPSLSEGQHWEAKIVCSNRFRLLLS</sequence>
<proteinExistence type="predicted"/>
<reference evidence="2" key="1">
    <citation type="submission" date="2020-06" db="EMBL/GenBank/DDBJ databases">
        <title>WGS assembly of Ceratodon purpureus strain R40.</title>
        <authorList>
            <person name="Carey S.B."/>
            <person name="Jenkins J."/>
            <person name="Shu S."/>
            <person name="Lovell J.T."/>
            <person name="Sreedasyam A."/>
            <person name="Maumus F."/>
            <person name="Tiley G.P."/>
            <person name="Fernandez-Pozo N."/>
            <person name="Barry K."/>
            <person name="Chen C."/>
            <person name="Wang M."/>
            <person name="Lipzen A."/>
            <person name="Daum C."/>
            <person name="Saski C.A."/>
            <person name="Payton A.C."/>
            <person name="Mcbreen J.C."/>
            <person name="Conrad R.E."/>
            <person name="Kollar L.M."/>
            <person name="Olsson S."/>
            <person name="Huttunen S."/>
            <person name="Landis J.B."/>
            <person name="Wickett N.J."/>
            <person name="Johnson M.G."/>
            <person name="Rensing S.A."/>
            <person name="Grimwood J."/>
            <person name="Schmutz J."/>
            <person name="Mcdaniel S.F."/>
        </authorList>
    </citation>
    <scope>NUCLEOTIDE SEQUENCE</scope>
    <source>
        <strain evidence="2">R40</strain>
    </source>
</reference>
<dbReference type="Proteomes" id="UP000822688">
    <property type="component" value="Chromosome 2"/>
</dbReference>
<dbReference type="EMBL" id="CM026422">
    <property type="protein sequence ID" value="KAG0587391.1"/>
    <property type="molecule type" value="Genomic_DNA"/>
</dbReference>
<evidence type="ECO:0000313" key="2">
    <source>
        <dbReference type="EMBL" id="KAG0587391.1"/>
    </source>
</evidence>